<dbReference type="InterPro" id="IPR036390">
    <property type="entry name" value="WH_DNA-bd_sf"/>
</dbReference>
<dbReference type="RefSeq" id="WP_118155712.1">
    <property type="nucleotide sequence ID" value="NZ_QWEY01000013.1"/>
</dbReference>
<dbReference type="SUPFAM" id="SSF46785">
    <property type="entry name" value="Winged helix' DNA-binding domain"/>
    <property type="match status" value="1"/>
</dbReference>
<dbReference type="SMART" id="SM00418">
    <property type="entry name" value="HTH_ARSR"/>
    <property type="match status" value="1"/>
</dbReference>
<dbReference type="Pfam" id="PF12840">
    <property type="entry name" value="HTH_20"/>
    <property type="match status" value="1"/>
</dbReference>
<proteinExistence type="predicted"/>
<organism evidence="2 3">
    <name type="scientific">Pseudotabrizicola alkalilacus</name>
    <dbReference type="NCBI Taxonomy" id="2305252"/>
    <lineage>
        <taxon>Bacteria</taxon>
        <taxon>Pseudomonadati</taxon>
        <taxon>Pseudomonadota</taxon>
        <taxon>Alphaproteobacteria</taxon>
        <taxon>Rhodobacterales</taxon>
        <taxon>Paracoccaceae</taxon>
        <taxon>Pseudotabrizicola</taxon>
    </lineage>
</organism>
<dbReference type="InterPro" id="IPR001845">
    <property type="entry name" value="HTH_ArsR_DNA-bd_dom"/>
</dbReference>
<dbReference type="OrthoDB" id="9790747at2"/>
<dbReference type="InterPro" id="IPR011991">
    <property type="entry name" value="ArsR-like_HTH"/>
</dbReference>
<dbReference type="EMBL" id="QWEY01000013">
    <property type="protein sequence ID" value="RGP35687.1"/>
    <property type="molecule type" value="Genomic_DNA"/>
</dbReference>
<dbReference type="Gene3D" id="1.10.10.10">
    <property type="entry name" value="Winged helix-like DNA-binding domain superfamily/Winged helix DNA-binding domain"/>
    <property type="match status" value="1"/>
</dbReference>
<gene>
    <name evidence="2" type="ORF">D1012_19055</name>
</gene>
<dbReference type="NCBIfam" id="NF033788">
    <property type="entry name" value="HTH_metalloreg"/>
    <property type="match status" value="1"/>
</dbReference>
<evidence type="ECO:0000313" key="3">
    <source>
        <dbReference type="Proteomes" id="UP000284547"/>
    </source>
</evidence>
<accession>A0A411YXR8</accession>
<dbReference type="GO" id="GO:0003700">
    <property type="term" value="F:DNA-binding transcription factor activity"/>
    <property type="evidence" value="ECO:0007669"/>
    <property type="project" value="InterPro"/>
</dbReference>
<feature type="domain" description="HTH arsR-type" evidence="1">
    <location>
        <begin position="1"/>
        <end position="96"/>
    </location>
</feature>
<dbReference type="PROSITE" id="PS50987">
    <property type="entry name" value="HTH_ARSR_2"/>
    <property type="match status" value="1"/>
</dbReference>
<dbReference type="PRINTS" id="PR00778">
    <property type="entry name" value="HTHARSR"/>
</dbReference>
<evidence type="ECO:0000313" key="2">
    <source>
        <dbReference type="EMBL" id="RGP35687.1"/>
    </source>
</evidence>
<dbReference type="Proteomes" id="UP000284547">
    <property type="component" value="Unassembled WGS sequence"/>
</dbReference>
<sequence>MAQHDANLSRIFHALGDPTRRALLQRLGQGALPVSVLAAPTGFALPTVLRHLEVLEQAGLIQTEKQGRTRLCRAVPVTLTVATDWLATVRAEWEARTDRLEEFLATLEDDDDPEPRD</sequence>
<dbReference type="PANTHER" id="PTHR38600">
    <property type="entry name" value="TRANSCRIPTIONAL REGULATORY PROTEIN"/>
    <property type="match status" value="1"/>
</dbReference>
<name>A0A411YXR8_9RHOB</name>
<keyword evidence="3" id="KW-1185">Reference proteome</keyword>
<protein>
    <submittedName>
        <fullName evidence="2">Transcriptional regulator</fullName>
    </submittedName>
</protein>
<dbReference type="CDD" id="cd00090">
    <property type="entry name" value="HTH_ARSR"/>
    <property type="match status" value="1"/>
</dbReference>
<dbReference type="PANTHER" id="PTHR38600:SF2">
    <property type="entry name" value="SLL0088 PROTEIN"/>
    <property type="match status" value="1"/>
</dbReference>
<evidence type="ECO:0000259" key="1">
    <source>
        <dbReference type="PROSITE" id="PS50987"/>
    </source>
</evidence>
<dbReference type="AlphaFoldDB" id="A0A411YXR8"/>
<dbReference type="InterPro" id="IPR036388">
    <property type="entry name" value="WH-like_DNA-bd_sf"/>
</dbReference>
<reference evidence="2 3" key="1">
    <citation type="submission" date="2018-08" db="EMBL/GenBank/DDBJ databases">
        <title>Flavobacterium tibetense sp. nov., isolated from a wetland YonghuCo on Tibetan Plateau.</title>
        <authorList>
            <person name="Phurbu D."/>
            <person name="Lu H."/>
            <person name="Xing P."/>
        </authorList>
    </citation>
    <scope>NUCLEOTIDE SEQUENCE [LARGE SCALE GENOMIC DNA]</scope>
    <source>
        <strain evidence="2 3">DJC</strain>
    </source>
</reference>
<comment type="caution">
    <text evidence="2">The sequence shown here is derived from an EMBL/GenBank/DDBJ whole genome shotgun (WGS) entry which is preliminary data.</text>
</comment>